<accession>A0ABX6V9C9</accession>
<proteinExistence type="predicted"/>
<dbReference type="NCBIfam" id="TIGR00254">
    <property type="entry name" value="GGDEF"/>
    <property type="match status" value="1"/>
</dbReference>
<dbReference type="InterPro" id="IPR043128">
    <property type="entry name" value="Rev_trsase/Diguanyl_cyclase"/>
</dbReference>
<dbReference type="Proteomes" id="UP000316416">
    <property type="component" value="Chromosome"/>
</dbReference>
<dbReference type="PROSITE" id="PS50883">
    <property type="entry name" value="EAL"/>
    <property type="match status" value="1"/>
</dbReference>
<dbReference type="InterPro" id="IPR050706">
    <property type="entry name" value="Cyclic-di-GMP_PDE-like"/>
</dbReference>
<dbReference type="InterPro" id="IPR000160">
    <property type="entry name" value="GGDEF_dom"/>
</dbReference>
<feature type="domain" description="GGDEF" evidence="3">
    <location>
        <begin position="126"/>
        <end position="254"/>
    </location>
</feature>
<dbReference type="Gene3D" id="3.30.70.270">
    <property type="match status" value="1"/>
</dbReference>
<protein>
    <submittedName>
        <fullName evidence="4">Bifunctional diguanylate cyclase/phosphodiesterase</fullName>
    </submittedName>
</protein>
<dbReference type="InterPro" id="IPR029787">
    <property type="entry name" value="Nucleotide_cyclase"/>
</dbReference>
<sequence length="516" mass="57795">MVNEWVICGLGVFCFAGIVIWYRHSKRETHFLKALIRLIQEQQAQDSPSLSQQQDAMLKVSSAATSKTSASKNLPLQRIPKKFAPLYDQLEQLFLGQSKQNNKDKLTGLPNRLGVKSYLAGLSPLELGSLVLIDIYRFRFVNDLFGFTVGDSLLKRVSARLMALKPHVLYLARMNQDEFLLHLDTPQTDCELLALREHLQAPYDAEGSIIAIQVQVGVVDLRLFNADVSTLLRRLDLSVIKAKASKPFIAHYAKGDDSTQKRALGIIHHLPKALAQGELYMVYQPKFTVALGEYRQVEALMRWQHFELGNISPAEFIPLIEHAGMIDLVSQWALEQVISQQAKWTKAGIRLQVAVNLSTQDMVSETLCDDIQVLLERYHVPATALSIEITESHIMDDMELAVTAINKLKQIGVDVAIDDFGTGHSSLAYLKRFPVDEVKIDKAFLDDLLNDKRASHIMQSSIALAKGLGFSVTVEGVETEVISRALIEMGVDKIQGDYYYKAMTATEIETKNLSKK</sequence>
<gene>
    <name evidence="4" type="ORF">FM038_018260</name>
</gene>
<dbReference type="InterPro" id="IPR035919">
    <property type="entry name" value="EAL_sf"/>
</dbReference>
<feature type="domain" description="EAL" evidence="2">
    <location>
        <begin position="263"/>
        <end position="516"/>
    </location>
</feature>
<evidence type="ECO:0000313" key="5">
    <source>
        <dbReference type="Proteomes" id="UP000316416"/>
    </source>
</evidence>
<dbReference type="CDD" id="cd01948">
    <property type="entry name" value="EAL"/>
    <property type="match status" value="1"/>
</dbReference>
<dbReference type="CDD" id="cd01949">
    <property type="entry name" value="GGDEF"/>
    <property type="match status" value="1"/>
</dbReference>
<dbReference type="PANTHER" id="PTHR33121:SF71">
    <property type="entry name" value="OXYGEN SENSOR PROTEIN DOSP"/>
    <property type="match status" value="1"/>
</dbReference>
<name>A0ABX6V9C9_9GAMM</name>
<organism evidence="4 5">
    <name type="scientific">Shewanella eurypsychrophilus</name>
    <dbReference type="NCBI Taxonomy" id="2593656"/>
    <lineage>
        <taxon>Bacteria</taxon>
        <taxon>Pseudomonadati</taxon>
        <taxon>Pseudomonadota</taxon>
        <taxon>Gammaproteobacteria</taxon>
        <taxon>Alteromonadales</taxon>
        <taxon>Shewanellaceae</taxon>
        <taxon>Shewanella</taxon>
    </lineage>
</organism>
<dbReference type="PANTHER" id="PTHR33121">
    <property type="entry name" value="CYCLIC DI-GMP PHOSPHODIESTERASE PDEF"/>
    <property type="match status" value="1"/>
</dbReference>
<dbReference type="SMART" id="SM00267">
    <property type="entry name" value="GGDEF"/>
    <property type="match status" value="1"/>
</dbReference>
<dbReference type="SUPFAM" id="SSF55073">
    <property type="entry name" value="Nucleotide cyclase"/>
    <property type="match status" value="1"/>
</dbReference>
<evidence type="ECO:0000313" key="4">
    <source>
        <dbReference type="EMBL" id="QPG59127.1"/>
    </source>
</evidence>
<reference evidence="4" key="1">
    <citation type="submission" date="2021-07" db="EMBL/GenBank/DDBJ databases">
        <title>Shewanella sp. YLB-07 whole genome sequence.</title>
        <authorList>
            <person name="Yu L."/>
        </authorList>
    </citation>
    <scope>NUCLEOTIDE SEQUENCE</scope>
    <source>
        <strain evidence="4">YLB-08</strain>
    </source>
</reference>
<evidence type="ECO:0000259" key="3">
    <source>
        <dbReference type="PROSITE" id="PS50887"/>
    </source>
</evidence>
<dbReference type="PROSITE" id="PS50887">
    <property type="entry name" value="GGDEF"/>
    <property type="match status" value="1"/>
</dbReference>
<dbReference type="EMBL" id="CP045503">
    <property type="protein sequence ID" value="QPG59127.1"/>
    <property type="molecule type" value="Genomic_DNA"/>
</dbReference>
<keyword evidence="1" id="KW-1133">Transmembrane helix</keyword>
<keyword evidence="1" id="KW-0472">Membrane</keyword>
<dbReference type="SMART" id="SM00052">
    <property type="entry name" value="EAL"/>
    <property type="match status" value="1"/>
</dbReference>
<dbReference type="Pfam" id="PF00563">
    <property type="entry name" value="EAL"/>
    <property type="match status" value="1"/>
</dbReference>
<keyword evidence="5" id="KW-1185">Reference proteome</keyword>
<keyword evidence="1" id="KW-0812">Transmembrane</keyword>
<dbReference type="RefSeq" id="WP_142874751.1">
    <property type="nucleotide sequence ID" value="NZ_CP045503.2"/>
</dbReference>
<feature type="transmembrane region" description="Helical" evidence="1">
    <location>
        <begin position="6"/>
        <end position="23"/>
    </location>
</feature>
<evidence type="ECO:0000259" key="2">
    <source>
        <dbReference type="PROSITE" id="PS50883"/>
    </source>
</evidence>
<evidence type="ECO:0000256" key="1">
    <source>
        <dbReference type="SAM" id="Phobius"/>
    </source>
</evidence>
<dbReference type="InterPro" id="IPR001633">
    <property type="entry name" value="EAL_dom"/>
</dbReference>
<dbReference type="Pfam" id="PF00990">
    <property type="entry name" value="GGDEF"/>
    <property type="match status" value="1"/>
</dbReference>
<dbReference type="SUPFAM" id="SSF141868">
    <property type="entry name" value="EAL domain-like"/>
    <property type="match status" value="1"/>
</dbReference>
<dbReference type="Gene3D" id="3.20.20.450">
    <property type="entry name" value="EAL domain"/>
    <property type="match status" value="1"/>
</dbReference>